<dbReference type="Proteomes" id="UP000264492">
    <property type="component" value="Unassembled WGS sequence"/>
</dbReference>
<feature type="domain" description="CBS" evidence="3">
    <location>
        <begin position="8"/>
        <end position="68"/>
    </location>
</feature>
<dbReference type="SUPFAM" id="SSF54631">
    <property type="entry name" value="CBS-domain pair"/>
    <property type="match status" value="1"/>
</dbReference>
<dbReference type="RefSeq" id="WP_115858116.1">
    <property type="nucleotide sequence ID" value="NZ_QTSU01000001.1"/>
</dbReference>
<name>A0A371K4A3_9GAMM</name>
<dbReference type="SMART" id="SM00116">
    <property type="entry name" value="CBS"/>
    <property type="match status" value="2"/>
</dbReference>
<dbReference type="Pfam" id="PF00571">
    <property type="entry name" value="CBS"/>
    <property type="match status" value="2"/>
</dbReference>
<evidence type="ECO:0000256" key="2">
    <source>
        <dbReference type="PROSITE-ProRule" id="PRU00703"/>
    </source>
</evidence>
<dbReference type="AlphaFoldDB" id="A0A371K4A3"/>
<gene>
    <name evidence="4" type="ORF">DX914_06000</name>
</gene>
<evidence type="ECO:0000313" key="5">
    <source>
        <dbReference type="Proteomes" id="UP000264492"/>
    </source>
</evidence>
<reference evidence="4 5" key="1">
    <citation type="submission" date="2018-08" db="EMBL/GenBank/DDBJ databases">
        <title>Lysobacter sp. zong2l5, whole genome shotgun sequence.</title>
        <authorList>
            <person name="Zhang X."/>
            <person name="Feng G."/>
            <person name="Zhu H."/>
        </authorList>
    </citation>
    <scope>NUCLEOTIDE SEQUENCE [LARGE SCALE GENOMIC DNA]</scope>
    <source>
        <strain evidence="5">zong2l5</strain>
    </source>
</reference>
<dbReference type="PROSITE" id="PS51371">
    <property type="entry name" value="CBS"/>
    <property type="match status" value="2"/>
</dbReference>
<keyword evidence="1 2" id="KW-0129">CBS domain</keyword>
<accession>A0A371K4A3</accession>
<sequence length="142" mass="14958">MATVNAFMTPNPASCYVTTPLREVAQLMAAHDCGEIPVTDAQGQPLGVVTDRDIAVRVVAVGRDGNATAGDAMTSPAHTVRLDADLRDCVELMEREQIRRVPVVDADGRLAGIVALADLARAGKSRATAEVVREISTPPSSH</sequence>
<evidence type="ECO:0000259" key="3">
    <source>
        <dbReference type="PROSITE" id="PS51371"/>
    </source>
</evidence>
<evidence type="ECO:0000313" key="4">
    <source>
        <dbReference type="EMBL" id="RDZ28677.1"/>
    </source>
</evidence>
<protein>
    <submittedName>
        <fullName evidence="4">CBS domain-containing protein</fullName>
    </submittedName>
</protein>
<feature type="domain" description="CBS" evidence="3">
    <location>
        <begin position="73"/>
        <end position="130"/>
    </location>
</feature>
<proteinExistence type="predicted"/>
<dbReference type="PANTHER" id="PTHR43080">
    <property type="entry name" value="CBS DOMAIN-CONTAINING PROTEIN CBSX3, MITOCHONDRIAL"/>
    <property type="match status" value="1"/>
</dbReference>
<dbReference type="Gene3D" id="3.10.580.10">
    <property type="entry name" value="CBS-domain"/>
    <property type="match status" value="1"/>
</dbReference>
<organism evidence="4 5">
    <name type="scientific">Lysobacter silvisoli</name>
    <dbReference type="NCBI Taxonomy" id="2293254"/>
    <lineage>
        <taxon>Bacteria</taxon>
        <taxon>Pseudomonadati</taxon>
        <taxon>Pseudomonadota</taxon>
        <taxon>Gammaproteobacteria</taxon>
        <taxon>Lysobacterales</taxon>
        <taxon>Lysobacteraceae</taxon>
        <taxon>Lysobacter</taxon>
    </lineage>
</organism>
<dbReference type="OrthoDB" id="9794094at2"/>
<dbReference type="PANTHER" id="PTHR43080:SF2">
    <property type="entry name" value="CBS DOMAIN-CONTAINING PROTEIN"/>
    <property type="match status" value="1"/>
</dbReference>
<comment type="caution">
    <text evidence="4">The sequence shown here is derived from an EMBL/GenBank/DDBJ whole genome shotgun (WGS) entry which is preliminary data.</text>
</comment>
<dbReference type="InterPro" id="IPR046342">
    <property type="entry name" value="CBS_dom_sf"/>
</dbReference>
<evidence type="ECO:0000256" key="1">
    <source>
        <dbReference type="ARBA" id="ARBA00023122"/>
    </source>
</evidence>
<dbReference type="CDD" id="cd04622">
    <property type="entry name" value="CBS_pair_HRP1_like"/>
    <property type="match status" value="1"/>
</dbReference>
<dbReference type="InterPro" id="IPR000644">
    <property type="entry name" value="CBS_dom"/>
</dbReference>
<dbReference type="InterPro" id="IPR051257">
    <property type="entry name" value="Diverse_CBS-Domain"/>
</dbReference>
<keyword evidence="5" id="KW-1185">Reference proteome</keyword>
<dbReference type="EMBL" id="QTSU01000001">
    <property type="protein sequence ID" value="RDZ28677.1"/>
    <property type="molecule type" value="Genomic_DNA"/>
</dbReference>